<keyword evidence="5" id="KW-0378">Hydrolase</keyword>
<evidence type="ECO:0000256" key="4">
    <source>
        <dbReference type="ARBA" id="ARBA00021948"/>
    </source>
</evidence>
<evidence type="ECO:0000256" key="7">
    <source>
        <dbReference type="ARBA" id="ARBA00033711"/>
    </source>
</evidence>
<feature type="compositionally biased region" description="Basic and acidic residues" evidence="8">
    <location>
        <begin position="247"/>
        <end position="258"/>
    </location>
</feature>
<protein>
    <recommendedName>
        <fullName evidence="4">Probable 2-phosphosulfolactate phosphatase</fullName>
        <ecNumber evidence="3">3.1.3.71</ecNumber>
    </recommendedName>
</protein>
<dbReference type="EMBL" id="JBHSOZ010000003">
    <property type="protein sequence ID" value="MFC5712318.1"/>
    <property type="molecule type" value="Genomic_DNA"/>
</dbReference>
<dbReference type="InterPro" id="IPR005238">
    <property type="entry name" value="ComB-like"/>
</dbReference>
<dbReference type="InterPro" id="IPR036702">
    <property type="entry name" value="ComB-like_sf"/>
</dbReference>
<gene>
    <name evidence="9" type="ORF">ACFPU1_05950</name>
</gene>
<evidence type="ECO:0000256" key="2">
    <source>
        <dbReference type="ARBA" id="ARBA00009997"/>
    </source>
</evidence>
<dbReference type="EC" id="3.1.3.71" evidence="3"/>
<evidence type="ECO:0000256" key="1">
    <source>
        <dbReference type="ARBA" id="ARBA00001946"/>
    </source>
</evidence>
<keyword evidence="6" id="KW-0460">Magnesium</keyword>
<organism evidence="9 10">
    <name type="scientific">Thalassorhabdus alkalitolerans</name>
    <dbReference type="NCBI Taxonomy" id="2282697"/>
    <lineage>
        <taxon>Bacteria</taxon>
        <taxon>Bacillati</taxon>
        <taxon>Bacillota</taxon>
        <taxon>Bacilli</taxon>
        <taxon>Bacillales</taxon>
        <taxon>Bacillaceae</taxon>
        <taxon>Thalassorhabdus</taxon>
    </lineage>
</organism>
<comment type="catalytic activity">
    <reaction evidence="7">
        <text>(2R)-O-phospho-3-sulfolactate + H2O = (2R)-3-sulfolactate + phosphate</text>
        <dbReference type="Rhea" id="RHEA:23416"/>
        <dbReference type="ChEBI" id="CHEBI:15377"/>
        <dbReference type="ChEBI" id="CHEBI:15597"/>
        <dbReference type="ChEBI" id="CHEBI:43474"/>
        <dbReference type="ChEBI" id="CHEBI:58738"/>
        <dbReference type="EC" id="3.1.3.71"/>
    </reaction>
</comment>
<dbReference type="Gene3D" id="3.90.1560.10">
    <property type="entry name" value="ComB-like"/>
    <property type="match status" value="1"/>
</dbReference>
<dbReference type="SUPFAM" id="SSF142823">
    <property type="entry name" value="ComB-like"/>
    <property type="match status" value="1"/>
</dbReference>
<evidence type="ECO:0000313" key="10">
    <source>
        <dbReference type="Proteomes" id="UP001596142"/>
    </source>
</evidence>
<name>A0ABW0YPB1_9BACI</name>
<evidence type="ECO:0000256" key="8">
    <source>
        <dbReference type="SAM" id="MobiDB-lite"/>
    </source>
</evidence>
<dbReference type="PANTHER" id="PTHR37311">
    <property type="entry name" value="2-PHOSPHOSULFOLACTATE PHOSPHATASE-RELATED"/>
    <property type="match status" value="1"/>
</dbReference>
<keyword evidence="10" id="KW-1185">Reference proteome</keyword>
<dbReference type="Proteomes" id="UP001596142">
    <property type="component" value="Unassembled WGS sequence"/>
</dbReference>
<comment type="caution">
    <text evidence="9">The sequence shown here is derived from an EMBL/GenBank/DDBJ whole genome shotgun (WGS) entry which is preliminary data.</text>
</comment>
<proteinExistence type="inferred from homology"/>
<dbReference type="Pfam" id="PF04029">
    <property type="entry name" value="2-ph_phosp"/>
    <property type="match status" value="1"/>
</dbReference>
<comment type="cofactor">
    <cofactor evidence="1">
        <name>Mg(2+)</name>
        <dbReference type="ChEBI" id="CHEBI:18420"/>
    </cofactor>
</comment>
<evidence type="ECO:0000256" key="5">
    <source>
        <dbReference type="ARBA" id="ARBA00022801"/>
    </source>
</evidence>
<sequence length="269" mass="28948">MSNKEQKKVHLLFKKEDIDERKLEGKTVVVFDILLATSTITSVLECGAAEVIPVLTGEEALTRKKAFEENACSVAGENNGITIEGFHLPAPLSLKNKVRGKSVILCTTNGTVAIRKSSSARRVFASSLLNNQAVADETVKEMGSGIVIICAGSAGEFCIEDFYGAGHYLHCLLQADPKLTLTDAARSAHLFYEGHKDEALPILGGSSVGIMLESFGLQEDLEFIANKNTMNIVPCMQADGSIIDEGGQSREGSEHTDQGRLLPRPSTRP</sequence>
<feature type="region of interest" description="Disordered" evidence="8">
    <location>
        <begin position="243"/>
        <end position="269"/>
    </location>
</feature>
<comment type="similarity">
    <text evidence="2">Belongs to the ComB family.</text>
</comment>
<evidence type="ECO:0000256" key="6">
    <source>
        <dbReference type="ARBA" id="ARBA00022842"/>
    </source>
</evidence>
<evidence type="ECO:0000256" key="3">
    <source>
        <dbReference type="ARBA" id="ARBA00012953"/>
    </source>
</evidence>
<reference evidence="10" key="1">
    <citation type="journal article" date="2019" name="Int. J. Syst. Evol. Microbiol.">
        <title>The Global Catalogue of Microorganisms (GCM) 10K type strain sequencing project: providing services to taxonomists for standard genome sequencing and annotation.</title>
        <authorList>
            <consortium name="The Broad Institute Genomics Platform"/>
            <consortium name="The Broad Institute Genome Sequencing Center for Infectious Disease"/>
            <person name="Wu L."/>
            <person name="Ma J."/>
        </authorList>
    </citation>
    <scope>NUCLEOTIDE SEQUENCE [LARGE SCALE GENOMIC DNA]</scope>
    <source>
        <strain evidence="10">CECT 7184</strain>
    </source>
</reference>
<dbReference type="PANTHER" id="PTHR37311:SF1">
    <property type="entry name" value="2-PHOSPHOSULFOLACTATE PHOSPHATASE-RELATED"/>
    <property type="match status" value="1"/>
</dbReference>
<evidence type="ECO:0000313" key="9">
    <source>
        <dbReference type="EMBL" id="MFC5712318.1"/>
    </source>
</evidence>
<dbReference type="RefSeq" id="WP_385939413.1">
    <property type="nucleotide sequence ID" value="NZ_JBHSOZ010000003.1"/>
</dbReference>
<accession>A0ABW0YPB1</accession>